<dbReference type="PROSITE" id="PS51755">
    <property type="entry name" value="OMPR_PHOB"/>
    <property type="match status" value="1"/>
</dbReference>
<sequence length="112" mass="12576">MLGPLCVSRDGGNVTPTTPKLRALLTLLLLHHSRVVQIPELIEELWGSRPPDSAASTVQTYVYKLRRIIGDENVLLTRSRGYQLRITPEDLDLCHFERLSEQGSRLLARGDA</sequence>
<reference evidence="5" key="1">
    <citation type="journal article" date="2019" name="Int. J. Syst. Evol. Microbiol.">
        <title>The Global Catalogue of Microorganisms (GCM) 10K type strain sequencing project: providing services to taxonomists for standard genome sequencing and annotation.</title>
        <authorList>
            <consortium name="The Broad Institute Genomics Platform"/>
            <consortium name="The Broad Institute Genome Sequencing Center for Infectious Disease"/>
            <person name="Wu L."/>
            <person name="Ma J."/>
        </authorList>
    </citation>
    <scope>NUCLEOTIDE SEQUENCE [LARGE SCALE GENOMIC DNA]</scope>
    <source>
        <strain evidence="5">JCM 31696</strain>
    </source>
</reference>
<dbReference type="InterPro" id="IPR036388">
    <property type="entry name" value="WH-like_DNA-bd_sf"/>
</dbReference>
<dbReference type="InterPro" id="IPR051677">
    <property type="entry name" value="AfsR-DnrI-RedD_regulator"/>
</dbReference>
<dbReference type="SMART" id="SM00862">
    <property type="entry name" value="Trans_reg_C"/>
    <property type="match status" value="1"/>
</dbReference>
<evidence type="ECO:0000256" key="1">
    <source>
        <dbReference type="ARBA" id="ARBA00023125"/>
    </source>
</evidence>
<dbReference type="SUPFAM" id="SSF46894">
    <property type="entry name" value="C-terminal effector domain of the bipartite response regulators"/>
    <property type="match status" value="1"/>
</dbReference>
<evidence type="ECO:0000313" key="5">
    <source>
        <dbReference type="Proteomes" id="UP001597083"/>
    </source>
</evidence>
<name>A0ABW3CDU6_9ACTN</name>
<evidence type="ECO:0000256" key="2">
    <source>
        <dbReference type="PROSITE-ProRule" id="PRU01091"/>
    </source>
</evidence>
<dbReference type="PANTHER" id="PTHR35807:SF1">
    <property type="entry name" value="TRANSCRIPTIONAL REGULATOR REDD"/>
    <property type="match status" value="1"/>
</dbReference>
<feature type="domain" description="OmpR/PhoB-type" evidence="3">
    <location>
        <begin position="1"/>
        <end position="86"/>
    </location>
</feature>
<evidence type="ECO:0000259" key="3">
    <source>
        <dbReference type="PROSITE" id="PS51755"/>
    </source>
</evidence>
<dbReference type="Proteomes" id="UP001597083">
    <property type="component" value="Unassembled WGS sequence"/>
</dbReference>
<accession>A0ABW3CDU6</accession>
<dbReference type="Pfam" id="PF00486">
    <property type="entry name" value="Trans_reg_C"/>
    <property type="match status" value="1"/>
</dbReference>
<gene>
    <name evidence="4" type="ORF">ACFQ07_10510</name>
</gene>
<feature type="non-terminal residue" evidence="4">
    <location>
        <position position="112"/>
    </location>
</feature>
<dbReference type="EMBL" id="JBHTIR010001525">
    <property type="protein sequence ID" value="MFD0852659.1"/>
    <property type="molecule type" value="Genomic_DNA"/>
</dbReference>
<dbReference type="Gene3D" id="1.10.10.10">
    <property type="entry name" value="Winged helix-like DNA-binding domain superfamily/Winged helix DNA-binding domain"/>
    <property type="match status" value="1"/>
</dbReference>
<evidence type="ECO:0000313" key="4">
    <source>
        <dbReference type="EMBL" id="MFD0852659.1"/>
    </source>
</evidence>
<dbReference type="InterPro" id="IPR016032">
    <property type="entry name" value="Sig_transdc_resp-reg_C-effctor"/>
</dbReference>
<comment type="caution">
    <text evidence="4">The sequence shown here is derived from an EMBL/GenBank/DDBJ whole genome shotgun (WGS) entry which is preliminary data.</text>
</comment>
<feature type="DNA-binding region" description="OmpR/PhoB-type" evidence="2">
    <location>
        <begin position="1"/>
        <end position="86"/>
    </location>
</feature>
<keyword evidence="1 2" id="KW-0238">DNA-binding</keyword>
<proteinExistence type="predicted"/>
<protein>
    <submittedName>
        <fullName evidence="4">Winged helix-turn-helix domain-containing protein</fullName>
    </submittedName>
</protein>
<dbReference type="InterPro" id="IPR001867">
    <property type="entry name" value="OmpR/PhoB-type_DNA-bd"/>
</dbReference>
<keyword evidence="5" id="KW-1185">Reference proteome</keyword>
<dbReference type="PANTHER" id="PTHR35807">
    <property type="entry name" value="TRANSCRIPTIONAL REGULATOR REDD-RELATED"/>
    <property type="match status" value="1"/>
</dbReference>
<organism evidence="4 5">
    <name type="scientific">Actinomadura adrarensis</name>
    <dbReference type="NCBI Taxonomy" id="1819600"/>
    <lineage>
        <taxon>Bacteria</taxon>
        <taxon>Bacillati</taxon>
        <taxon>Actinomycetota</taxon>
        <taxon>Actinomycetes</taxon>
        <taxon>Streptosporangiales</taxon>
        <taxon>Thermomonosporaceae</taxon>
        <taxon>Actinomadura</taxon>
    </lineage>
</organism>